<comment type="caution">
    <text evidence="1">The sequence shown here is derived from an EMBL/GenBank/DDBJ whole genome shotgun (WGS) entry which is preliminary data.</text>
</comment>
<accession>A0ABD3NEJ9</accession>
<evidence type="ECO:0000313" key="1">
    <source>
        <dbReference type="EMBL" id="KAL3774490.1"/>
    </source>
</evidence>
<proteinExistence type="predicted"/>
<dbReference type="InterPro" id="IPR027417">
    <property type="entry name" value="P-loop_NTPase"/>
</dbReference>
<sequence>MHITTNPDPFVANYVPGHGKDAILRSNEQLPITENCLPLPPPHANVPRVFVHIGPHKTGTTSIQDYFACNTEFLKQHNTYYLGKINMYDVKKCIQVPPDFLRPIIQTPSFQGLAKLRYMMHHYTSQGSNVIMSSEDIFNVPKNYTDELFVNLTHVYPVVGYRRYHEWLLSSYRFTFGEPKWYDMERWRNWDGHDNIPTLAEFITQFSNRMHPTLESLRKFYEMSQSTVRSCPQVLNFHSGDVTKEFMKLITEEDSIPASFYTNVNDESKIFAVDAEMLALKLHREGKIHIVLSRRVVVDVIQHKLAMLYKNSTPPLECLTSKEQRLLLEATKAAESQLLVYFQKPRNDKPVSKIDTRFCNINLTEMLEQPEWRNLMKKFKTGKLRQDDFKPVNSVP</sequence>
<name>A0ABD3NEJ9_9STRA</name>
<evidence type="ECO:0008006" key="3">
    <source>
        <dbReference type="Google" id="ProtNLM"/>
    </source>
</evidence>
<gene>
    <name evidence="1" type="ORF">ACHAWO_007010</name>
</gene>
<organism evidence="1 2">
    <name type="scientific">Cyclotella atomus</name>
    <dbReference type="NCBI Taxonomy" id="382360"/>
    <lineage>
        <taxon>Eukaryota</taxon>
        <taxon>Sar</taxon>
        <taxon>Stramenopiles</taxon>
        <taxon>Ochrophyta</taxon>
        <taxon>Bacillariophyta</taxon>
        <taxon>Coscinodiscophyceae</taxon>
        <taxon>Thalassiosirophycidae</taxon>
        <taxon>Stephanodiscales</taxon>
        <taxon>Stephanodiscaceae</taxon>
        <taxon>Cyclotella</taxon>
    </lineage>
</organism>
<keyword evidence="2" id="KW-1185">Reference proteome</keyword>
<reference evidence="1 2" key="1">
    <citation type="submission" date="2024-10" db="EMBL/GenBank/DDBJ databases">
        <title>Updated reference genomes for cyclostephanoid diatoms.</title>
        <authorList>
            <person name="Roberts W.R."/>
            <person name="Alverson A.J."/>
        </authorList>
    </citation>
    <scope>NUCLEOTIDE SEQUENCE [LARGE SCALE GENOMIC DNA]</scope>
    <source>
        <strain evidence="1 2">AJA010-31</strain>
    </source>
</reference>
<dbReference type="AlphaFoldDB" id="A0ABD3NEJ9"/>
<dbReference type="Proteomes" id="UP001530400">
    <property type="component" value="Unassembled WGS sequence"/>
</dbReference>
<dbReference type="EMBL" id="JALLPJ020001191">
    <property type="protein sequence ID" value="KAL3774490.1"/>
    <property type="molecule type" value="Genomic_DNA"/>
</dbReference>
<dbReference type="SUPFAM" id="SSF52540">
    <property type="entry name" value="P-loop containing nucleoside triphosphate hydrolases"/>
    <property type="match status" value="1"/>
</dbReference>
<evidence type="ECO:0000313" key="2">
    <source>
        <dbReference type="Proteomes" id="UP001530400"/>
    </source>
</evidence>
<protein>
    <recommendedName>
        <fullName evidence="3">Sulfotransferase domain-containing protein</fullName>
    </recommendedName>
</protein>